<comment type="caution">
    <text evidence="8">The sequence shown here is derived from an EMBL/GenBank/DDBJ whole genome shotgun (WGS) entry which is preliminary data.</text>
</comment>
<keyword evidence="5" id="KW-0486">Methionine biosynthesis</keyword>
<feature type="compositionally biased region" description="Low complexity" evidence="6">
    <location>
        <begin position="1"/>
        <end position="17"/>
    </location>
</feature>
<dbReference type="PANTHER" id="PTHR46832">
    <property type="entry name" value="5'-METHYLTHIOADENOSINE/S-ADENOSYLHOMOCYSTEINE NUCLEOSIDASE"/>
    <property type="match status" value="1"/>
</dbReference>
<sequence length="276" mass="27658">MTLPQPQRPAQAQPAQPVRSVHAVVLTAMEEEARPFLDRLPALDGAAPPPLNGDAWAASLELPAPAREGSDDPDPGTTREILLIRSGIGLVAAASALSAALTRVAPRAIVSAGTAGGLARAVEVGDVCASTALAFTDADATAFGYARGQIPGQPPVFEADTGMRRTVATHGPAALTSATPASSSARLHLGQMLSGNSFVTAANVADTREAFPEAVSTDMESTALAQVAAAAGAPFVSVRGISDLCGPEAGQDFHIGADEAAARSAAVVIAALTALG</sequence>
<evidence type="ECO:0000256" key="2">
    <source>
        <dbReference type="ARBA" id="ARBA00011974"/>
    </source>
</evidence>
<comment type="pathway">
    <text evidence="1">Amino-acid biosynthesis; L-methionine biosynthesis via salvage pathway; S-methyl-5-thio-alpha-D-ribose 1-phosphate from S-methyl-5'-thioadenosine (hydrolase route): step 1/2.</text>
</comment>
<evidence type="ECO:0000256" key="6">
    <source>
        <dbReference type="SAM" id="MobiDB-lite"/>
    </source>
</evidence>
<proteinExistence type="predicted"/>
<keyword evidence="3" id="KW-0028">Amino-acid biosynthesis</keyword>
<dbReference type="NCBIfam" id="TIGR01704">
    <property type="entry name" value="MTA_SAH-Nsdase"/>
    <property type="match status" value="1"/>
</dbReference>
<gene>
    <name evidence="8" type="ORF">SAMN05216246_11829</name>
</gene>
<evidence type="ECO:0000256" key="3">
    <source>
        <dbReference type="ARBA" id="ARBA00022605"/>
    </source>
</evidence>
<dbReference type="EC" id="3.2.2.9" evidence="2"/>
<dbReference type="InterPro" id="IPR035994">
    <property type="entry name" value="Nucleoside_phosphorylase_sf"/>
</dbReference>
<feature type="domain" description="Nucleoside phosphorylase" evidence="7">
    <location>
        <begin position="79"/>
        <end position="272"/>
    </location>
</feature>
<dbReference type="PANTHER" id="PTHR46832:SF1">
    <property type="entry name" value="5'-METHYLTHIOADENOSINE_S-ADENOSYLHOMOCYSTEINE NUCLEOSIDASE"/>
    <property type="match status" value="1"/>
</dbReference>
<evidence type="ECO:0000256" key="4">
    <source>
        <dbReference type="ARBA" id="ARBA00022801"/>
    </source>
</evidence>
<protein>
    <recommendedName>
        <fullName evidence="2">adenosylhomocysteine nucleosidase</fullName>
        <ecNumber evidence="2">3.2.2.9</ecNumber>
    </recommendedName>
</protein>
<name>A0ABY1IK28_9ACTO</name>
<keyword evidence="4" id="KW-0378">Hydrolase</keyword>
<accession>A0ABY1IK28</accession>
<evidence type="ECO:0000259" key="7">
    <source>
        <dbReference type="Pfam" id="PF01048"/>
    </source>
</evidence>
<dbReference type="Pfam" id="PF01048">
    <property type="entry name" value="PNP_UDP_1"/>
    <property type="match status" value="1"/>
</dbReference>
<dbReference type="EMBL" id="FQYL01000018">
    <property type="protein sequence ID" value="SHJ28098.1"/>
    <property type="molecule type" value="Genomic_DNA"/>
</dbReference>
<dbReference type="Gene3D" id="3.40.50.1580">
    <property type="entry name" value="Nucleoside phosphorylase domain"/>
    <property type="match status" value="1"/>
</dbReference>
<organism evidence="8 9">
    <name type="scientific">Actinomyces denticolens</name>
    <dbReference type="NCBI Taxonomy" id="52767"/>
    <lineage>
        <taxon>Bacteria</taxon>
        <taxon>Bacillati</taxon>
        <taxon>Actinomycetota</taxon>
        <taxon>Actinomycetes</taxon>
        <taxon>Actinomycetales</taxon>
        <taxon>Actinomycetaceae</taxon>
        <taxon>Actinomyces</taxon>
    </lineage>
</organism>
<evidence type="ECO:0000313" key="8">
    <source>
        <dbReference type="EMBL" id="SHJ28098.1"/>
    </source>
</evidence>
<keyword evidence="9" id="KW-1185">Reference proteome</keyword>
<dbReference type="SUPFAM" id="SSF53167">
    <property type="entry name" value="Purine and uridine phosphorylases"/>
    <property type="match status" value="1"/>
</dbReference>
<dbReference type="Proteomes" id="UP000184390">
    <property type="component" value="Unassembled WGS sequence"/>
</dbReference>
<evidence type="ECO:0000313" key="9">
    <source>
        <dbReference type="Proteomes" id="UP000184390"/>
    </source>
</evidence>
<dbReference type="InterPro" id="IPR000845">
    <property type="entry name" value="Nucleoside_phosphorylase_d"/>
</dbReference>
<evidence type="ECO:0000256" key="5">
    <source>
        <dbReference type="ARBA" id="ARBA00023167"/>
    </source>
</evidence>
<dbReference type="RefSeq" id="WP_077240825.1">
    <property type="nucleotide sequence ID" value="NZ_BDIO01000006.1"/>
</dbReference>
<feature type="region of interest" description="Disordered" evidence="6">
    <location>
        <begin position="1"/>
        <end position="20"/>
    </location>
</feature>
<dbReference type="CDD" id="cd09008">
    <property type="entry name" value="MTAN"/>
    <property type="match status" value="1"/>
</dbReference>
<reference evidence="8 9" key="1">
    <citation type="submission" date="2016-11" db="EMBL/GenBank/DDBJ databases">
        <authorList>
            <person name="Varghese N."/>
            <person name="Submissions S."/>
        </authorList>
    </citation>
    <scope>NUCLEOTIDE SEQUENCE [LARGE SCALE GENOMIC DNA]</scope>
    <source>
        <strain evidence="8 9">PA</strain>
    </source>
</reference>
<dbReference type="InterPro" id="IPR010049">
    <property type="entry name" value="MTA_SAH_Nsdase"/>
</dbReference>
<evidence type="ECO:0000256" key="1">
    <source>
        <dbReference type="ARBA" id="ARBA00004945"/>
    </source>
</evidence>